<dbReference type="Proteomes" id="UP000287239">
    <property type="component" value="Unassembled WGS sequence"/>
</dbReference>
<evidence type="ECO:0000313" key="7">
    <source>
        <dbReference type="EMBL" id="RST96887.1"/>
    </source>
</evidence>
<comment type="similarity">
    <text evidence="1 4">Belongs to the D-isomer specific 2-hydroxyacid dehydrogenase family.</text>
</comment>
<protein>
    <recommendedName>
        <fullName evidence="9">Hydroxyacid dehydrogenase</fullName>
    </recommendedName>
</protein>
<evidence type="ECO:0000313" key="8">
    <source>
        <dbReference type="Proteomes" id="UP000287239"/>
    </source>
</evidence>
<comment type="caution">
    <text evidence="7">The sequence shown here is derived from an EMBL/GenBank/DDBJ whole genome shotgun (WGS) entry which is preliminary data.</text>
</comment>
<gene>
    <name evidence="7" type="ORF">CBF35_04765</name>
</gene>
<evidence type="ECO:0000259" key="5">
    <source>
        <dbReference type="Pfam" id="PF00389"/>
    </source>
</evidence>
<dbReference type="InterPro" id="IPR006139">
    <property type="entry name" value="D-isomer_2_OHA_DH_cat_dom"/>
</dbReference>
<dbReference type="InterPro" id="IPR036291">
    <property type="entry name" value="NAD(P)-bd_dom_sf"/>
</dbReference>
<keyword evidence="2 4" id="KW-0560">Oxidoreductase</keyword>
<dbReference type="Pfam" id="PF00389">
    <property type="entry name" value="2-Hacid_dh"/>
    <property type="match status" value="1"/>
</dbReference>
<proteinExistence type="inferred from homology"/>
<dbReference type="GeneID" id="98567673"/>
<evidence type="ECO:0000256" key="2">
    <source>
        <dbReference type="ARBA" id="ARBA00023002"/>
    </source>
</evidence>
<evidence type="ECO:0008006" key="9">
    <source>
        <dbReference type="Google" id="ProtNLM"/>
    </source>
</evidence>
<dbReference type="PANTHER" id="PTHR43333:SF1">
    <property type="entry name" value="D-ISOMER SPECIFIC 2-HYDROXYACID DEHYDROGENASE NAD-BINDING DOMAIN-CONTAINING PROTEIN"/>
    <property type="match status" value="1"/>
</dbReference>
<dbReference type="PANTHER" id="PTHR43333">
    <property type="entry name" value="2-HACID_DH_C DOMAIN-CONTAINING PROTEIN"/>
    <property type="match status" value="1"/>
</dbReference>
<feature type="domain" description="D-isomer specific 2-hydroxyacid dehydrogenase NAD-binding" evidence="6">
    <location>
        <begin position="107"/>
        <end position="281"/>
    </location>
</feature>
<dbReference type="EMBL" id="NGJU01000005">
    <property type="protein sequence ID" value="RST96887.1"/>
    <property type="molecule type" value="Genomic_DNA"/>
</dbReference>
<dbReference type="GO" id="GO:0016616">
    <property type="term" value="F:oxidoreductase activity, acting on the CH-OH group of donors, NAD or NADP as acceptor"/>
    <property type="evidence" value="ECO:0007669"/>
    <property type="project" value="InterPro"/>
</dbReference>
<reference evidence="7 8" key="1">
    <citation type="submission" date="2017-05" db="EMBL/GenBank/DDBJ databases">
        <title>Vagococcus spp. assemblies.</title>
        <authorList>
            <person name="Gulvik C.A."/>
        </authorList>
    </citation>
    <scope>NUCLEOTIDE SEQUENCE [LARGE SCALE GENOMIC DNA]</scope>
    <source>
        <strain evidence="7 8">NCFB 2777</strain>
    </source>
</reference>
<feature type="domain" description="D-isomer specific 2-hydroxyacid dehydrogenase catalytic" evidence="5">
    <location>
        <begin position="11"/>
        <end position="306"/>
    </location>
</feature>
<dbReference type="SUPFAM" id="SSF52283">
    <property type="entry name" value="Formate/glycerate dehydrogenase catalytic domain-like"/>
    <property type="match status" value="1"/>
</dbReference>
<evidence type="ECO:0000256" key="4">
    <source>
        <dbReference type="RuleBase" id="RU003719"/>
    </source>
</evidence>
<dbReference type="RefSeq" id="WP_126778846.1">
    <property type="nucleotide sequence ID" value="NZ_NGJU01000005.1"/>
</dbReference>
<evidence type="ECO:0000259" key="6">
    <source>
        <dbReference type="Pfam" id="PF02826"/>
    </source>
</evidence>
<evidence type="ECO:0000256" key="1">
    <source>
        <dbReference type="ARBA" id="ARBA00005854"/>
    </source>
</evidence>
<dbReference type="InterPro" id="IPR006140">
    <property type="entry name" value="D-isomer_DH_NAD-bd"/>
</dbReference>
<keyword evidence="3" id="KW-0520">NAD</keyword>
<dbReference type="SUPFAM" id="SSF51735">
    <property type="entry name" value="NAD(P)-binding Rossmann-fold domains"/>
    <property type="match status" value="1"/>
</dbReference>
<dbReference type="OrthoDB" id="9805416at2"/>
<dbReference type="AlphaFoldDB" id="A0A429ZT36"/>
<keyword evidence="8" id="KW-1185">Reference proteome</keyword>
<name>A0A429ZT36_9ENTE</name>
<dbReference type="Gene3D" id="3.40.50.720">
    <property type="entry name" value="NAD(P)-binding Rossmann-like Domain"/>
    <property type="match status" value="2"/>
</dbReference>
<organism evidence="7 8">
    <name type="scientific">Vagococcus salmoninarum</name>
    <dbReference type="NCBI Taxonomy" id="2739"/>
    <lineage>
        <taxon>Bacteria</taxon>
        <taxon>Bacillati</taxon>
        <taxon>Bacillota</taxon>
        <taxon>Bacilli</taxon>
        <taxon>Lactobacillales</taxon>
        <taxon>Enterococcaceae</taxon>
        <taxon>Vagococcus</taxon>
    </lineage>
</organism>
<sequence length="319" mass="35640">MTKPLLLIFPKLTAEELALIEPLTTNYQLITTEAITAETPLDQIEITLGWQSELGNQLLDSPTSQLKWIQAYSAGVDYFDLKRLQEKNILLSNASGVHGIPITESVIGMLLGYYRGLFTATLDQQQRAWNKHPNLSEIANKKVLIVGTGEIGRKLAQVLSVFELEVYGINRSGYSLPNFLETYPQDEINDVLPLMDIVINILPLTSQTTHFYDAERFAYMKDGVVFINVGRGPSVDSKALYDNCLSEKIAFAGIDVFEEEPLPQTSPLWELPNLLITPHISGNTLQYNQRLLTIFANNLTSYNQVGQLSQSIVALDLGY</sequence>
<dbReference type="Pfam" id="PF02826">
    <property type="entry name" value="2-Hacid_dh_C"/>
    <property type="match status" value="1"/>
</dbReference>
<dbReference type="GO" id="GO:0051287">
    <property type="term" value="F:NAD binding"/>
    <property type="evidence" value="ECO:0007669"/>
    <property type="project" value="InterPro"/>
</dbReference>
<evidence type="ECO:0000256" key="3">
    <source>
        <dbReference type="ARBA" id="ARBA00023027"/>
    </source>
</evidence>
<accession>A0A429ZT36</accession>